<name>A0ABR5Q1P9_9ACTN</name>
<dbReference type="SUPFAM" id="SSF53187">
    <property type="entry name" value="Zn-dependent exopeptidases"/>
    <property type="match status" value="1"/>
</dbReference>
<evidence type="ECO:0000313" key="6">
    <source>
        <dbReference type="EMBL" id="KRO02976.1"/>
    </source>
</evidence>
<reference evidence="6 7" key="1">
    <citation type="journal article" date="2015" name="Genome Announc.">
        <title>Expanding the biotechnology potential of lactobacilli through comparative genomics of 213 strains and associated genera.</title>
        <authorList>
            <person name="Sun Z."/>
            <person name="Harris H.M."/>
            <person name="McCann A."/>
            <person name="Guo C."/>
            <person name="Argimon S."/>
            <person name="Zhang W."/>
            <person name="Yang X."/>
            <person name="Jeffery I.B."/>
            <person name="Cooney J.C."/>
            <person name="Kagawa T.F."/>
            <person name="Liu W."/>
            <person name="Song Y."/>
            <person name="Salvetti E."/>
            <person name="Wrobel A."/>
            <person name="Rasinkangas P."/>
            <person name="Parkhill J."/>
            <person name="Rea M.C."/>
            <person name="O'Sullivan O."/>
            <person name="Ritari J."/>
            <person name="Douillard F.P."/>
            <person name="Paul Ross R."/>
            <person name="Yang R."/>
            <person name="Briner A.E."/>
            <person name="Felis G.E."/>
            <person name="de Vos W.M."/>
            <person name="Barrangou R."/>
            <person name="Klaenhammer T.R."/>
            <person name="Caufield P.W."/>
            <person name="Cui Y."/>
            <person name="Zhang H."/>
            <person name="O'Toole P.W."/>
        </authorList>
    </citation>
    <scope>NUCLEOTIDE SEQUENCE [LARGE SCALE GENOMIC DNA]</scope>
    <source>
        <strain evidence="6 7">DSM 7090</strain>
    </source>
</reference>
<comment type="cofactor">
    <cofactor evidence="1">
        <name>Zn(2+)</name>
        <dbReference type="ChEBI" id="CHEBI:29105"/>
    </cofactor>
</comment>
<sequence length="374" mass="41253">MFVPVENTFSDKDIFEAVDALVPQMIRAIQNIVRIDSVQGSSVPEAPFGAGVKKALTQALIDSAELGFATENIGNHMGYASFGSSKEYVCAVGHLDVVPTGTGWTHEPFGAEIVDGIMYGRGVLDNKGPIYTCLYALAALKKLGFKPKTQIRIIFGCNEETGFTDLEYYLAHQKPPCMGFTPDCKYPVVYAERGRLVVRVLPHRQTPEDLAELLNDRVLNARDTGEAFGIAYADKEFGKLQIKNYRVDPQLRALEMSISYPAGITADELVSRMRTALPNTCIETITNWNPVRFDRSSRLVQTLRSTYERVTGLDGTPVTTTGGTYAKLMPHIVPFGPSFPGQKGIGHLPDEWMALDDLVTNAKIYALSLYELSR</sequence>
<protein>
    <submittedName>
        <fullName evidence="6">Dipeptidase PepV</fullName>
    </submittedName>
</protein>
<dbReference type="NCBIfam" id="TIGR01887">
    <property type="entry name" value="dipeptidaselike"/>
    <property type="match status" value="1"/>
</dbReference>
<keyword evidence="5" id="KW-0482">Metalloprotease</keyword>
<dbReference type="Pfam" id="PF01546">
    <property type="entry name" value="Peptidase_M20"/>
    <property type="match status" value="1"/>
</dbReference>
<evidence type="ECO:0000256" key="5">
    <source>
        <dbReference type="ARBA" id="ARBA00023049"/>
    </source>
</evidence>
<dbReference type="PANTHER" id="PTHR43808">
    <property type="entry name" value="ACETYLORNITHINE DEACETYLASE"/>
    <property type="match status" value="1"/>
</dbReference>
<comment type="caution">
    <text evidence="6">The sequence shown here is derived from an EMBL/GenBank/DDBJ whole genome shotgun (WGS) entry which is preliminary data.</text>
</comment>
<keyword evidence="4" id="KW-0862">Zinc</keyword>
<dbReference type="InterPro" id="IPR002933">
    <property type="entry name" value="Peptidase_M20"/>
</dbReference>
<keyword evidence="7" id="KW-1185">Reference proteome</keyword>
<dbReference type="PANTHER" id="PTHR43808:SF31">
    <property type="entry name" value="N-ACETYL-L-CITRULLINE DEACETYLASE"/>
    <property type="match status" value="1"/>
</dbReference>
<dbReference type="InterPro" id="IPR010964">
    <property type="entry name" value="M20A_pepV-rel"/>
</dbReference>
<dbReference type="EMBL" id="JQCP01000001">
    <property type="protein sequence ID" value="KRO02976.1"/>
    <property type="molecule type" value="Genomic_DNA"/>
</dbReference>
<dbReference type="RefSeq" id="WP_003148807.1">
    <property type="nucleotide sequence ID" value="NZ_JQCP01000001.1"/>
</dbReference>
<gene>
    <name evidence="6" type="ORF">IV60_GL000150</name>
</gene>
<dbReference type="Proteomes" id="UP000051927">
    <property type="component" value="Unassembled WGS sequence"/>
</dbReference>
<evidence type="ECO:0000256" key="1">
    <source>
        <dbReference type="ARBA" id="ARBA00001947"/>
    </source>
</evidence>
<organism evidence="6 7">
    <name type="scientific">Lancefieldella rimae</name>
    <dbReference type="NCBI Taxonomy" id="1383"/>
    <lineage>
        <taxon>Bacteria</taxon>
        <taxon>Bacillati</taxon>
        <taxon>Actinomycetota</taxon>
        <taxon>Coriobacteriia</taxon>
        <taxon>Coriobacteriales</taxon>
        <taxon>Atopobiaceae</taxon>
        <taxon>Lancefieldella</taxon>
    </lineage>
</organism>
<keyword evidence="3" id="KW-0645">Protease</keyword>
<dbReference type="InterPro" id="IPR050072">
    <property type="entry name" value="Peptidase_M20A"/>
</dbReference>
<evidence type="ECO:0000256" key="3">
    <source>
        <dbReference type="ARBA" id="ARBA00022670"/>
    </source>
</evidence>
<dbReference type="Gene3D" id="3.40.630.10">
    <property type="entry name" value="Zn peptidases"/>
    <property type="match status" value="2"/>
</dbReference>
<comment type="similarity">
    <text evidence="2">Belongs to the peptidase M20A family.</text>
</comment>
<proteinExistence type="inferred from homology"/>
<accession>A0ABR5Q1P9</accession>
<keyword evidence="5" id="KW-0378">Hydrolase</keyword>
<evidence type="ECO:0000256" key="2">
    <source>
        <dbReference type="ARBA" id="ARBA00006247"/>
    </source>
</evidence>
<evidence type="ECO:0000256" key="4">
    <source>
        <dbReference type="ARBA" id="ARBA00022833"/>
    </source>
</evidence>
<evidence type="ECO:0000313" key="7">
    <source>
        <dbReference type="Proteomes" id="UP000051927"/>
    </source>
</evidence>